<dbReference type="STRING" id="589385.SAMN05421504_10473"/>
<evidence type="ECO:0000259" key="5">
    <source>
        <dbReference type="PROSITE" id="PS50931"/>
    </source>
</evidence>
<dbReference type="CDD" id="cd05466">
    <property type="entry name" value="PBP2_LTTR_substrate"/>
    <property type="match status" value="1"/>
</dbReference>
<evidence type="ECO:0000256" key="4">
    <source>
        <dbReference type="ARBA" id="ARBA00023163"/>
    </source>
</evidence>
<dbReference type="InterPro" id="IPR036388">
    <property type="entry name" value="WH-like_DNA-bd_sf"/>
</dbReference>
<dbReference type="OrthoDB" id="3673085at2"/>
<dbReference type="PRINTS" id="PR00039">
    <property type="entry name" value="HTHLYSR"/>
</dbReference>
<evidence type="ECO:0000313" key="7">
    <source>
        <dbReference type="Proteomes" id="UP000199515"/>
    </source>
</evidence>
<protein>
    <submittedName>
        <fullName evidence="6">DNA-binding transcriptional regulator, LysR family</fullName>
    </submittedName>
</protein>
<evidence type="ECO:0000256" key="3">
    <source>
        <dbReference type="ARBA" id="ARBA00023125"/>
    </source>
</evidence>
<dbReference type="PANTHER" id="PTHR30346:SF28">
    <property type="entry name" value="HTH-TYPE TRANSCRIPTIONAL REGULATOR CYNR"/>
    <property type="match status" value="1"/>
</dbReference>
<dbReference type="InterPro" id="IPR005119">
    <property type="entry name" value="LysR_subst-bd"/>
</dbReference>
<dbReference type="SUPFAM" id="SSF46785">
    <property type="entry name" value="Winged helix' DNA-binding domain"/>
    <property type="match status" value="1"/>
</dbReference>
<dbReference type="GO" id="GO:0003677">
    <property type="term" value="F:DNA binding"/>
    <property type="evidence" value="ECO:0007669"/>
    <property type="project" value="UniProtKB-KW"/>
</dbReference>
<sequence length="299" mass="31933">MVTVRQLECFVAVVDHGTFTAAAAELLVTQPALSRSVRELERIVGAPLLERLPRQVVLTPVGREVLPVARATLADARRVREVGRRAAGLLTGELHVAVVQSLTLGALLPAVQEWQRVHPQVELRLSEFAHRDELEESVRDGFADVAVGPRPDDWAGPIRELGIEEFVVVLPAGEAAPDGLALSDLADRRWVHYDQVNGLAAVVDQACAAAGFTARVAVRTAQTSAAPRLAAAGLGPALVPANILAPSDPVNVVFPTPAVRRPIAAFTRHRPDPVTAAFIELVARLSAVVPPHLQRPVAE</sequence>
<feature type="domain" description="HTH lysR-type" evidence="5">
    <location>
        <begin position="2"/>
        <end position="59"/>
    </location>
</feature>
<comment type="similarity">
    <text evidence="1">Belongs to the LysR transcriptional regulatory family.</text>
</comment>
<organism evidence="6 7">
    <name type="scientific">Amycolatopsis xylanica</name>
    <dbReference type="NCBI Taxonomy" id="589385"/>
    <lineage>
        <taxon>Bacteria</taxon>
        <taxon>Bacillati</taxon>
        <taxon>Actinomycetota</taxon>
        <taxon>Actinomycetes</taxon>
        <taxon>Pseudonocardiales</taxon>
        <taxon>Pseudonocardiaceae</taxon>
        <taxon>Amycolatopsis</taxon>
    </lineage>
</organism>
<dbReference type="Gene3D" id="3.40.190.10">
    <property type="entry name" value="Periplasmic binding protein-like II"/>
    <property type="match status" value="2"/>
</dbReference>
<evidence type="ECO:0000256" key="1">
    <source>
        <dbReference type="ARBA" id="ARBA00009437"/>
    </source>
</evidence>
<dbReference type="FunFam" id="1.10.10.10:FF:000001">
    <property type="entry name" value="LysR family transcriptional regulator"/>
    <property type="match status" value="1"/>
</dbReference>
<dbReference type="GO" id="GO:0003700">
    <property type="term" value="F:DNA-binding transcription factor activity"/>
    <property type="evidence" value="ECO:0007669"/>
    <property type="project" value="InterPro"/>
</dbReference>
<keyword evidence="2" id="KW-0805">Transcription regulation</keyword>
<dbReference type="SUPFAM" id="SSF53850">
    <property type="entry name" value="Periplasmic binding protein-like II"/>
    <property type="match status" value="1"/>
</dbReference>
<dbReference type="Proteomes" id="UP000199515">
    <property type="component" value="Unassembled WGS sequence"/>
</dbReference>
<dbReference type="EMBL" id="FNON01000004">
    <property type="protein sequence ID" value="SDX96776.1"/>
    <property type="molecule type" value="Genomic_DNA"/>
</dbReference>
<dbReference type="AlphaFoldDB" id="A0A1H3G0M2"/>
<dbReference type="Gene3D" id="1.10.10.10">
    <property type="entry name" value="Winged helix-like DNA-binding domain superfamily/Winged helix DNA-binding domain"/>
    <property type="match status" value="1"/>
</dbReference>
<dbReference type="GO" id="GO:0032993">
    <property type="term" value="C:protein-DNA complex"/>
    <property type="evidence" value="ECO:0007669"/>
    <property type="project" value="TreeGrafter"/>
</dbReference>
<name>A0A1H3G0M2_9PSEU</name>
<dbReference type="Pfam" id="PF00126">
    <property type="entry name" value="HTH_1"/>
    <property type="match status" value="1"/>
</dbReference>
<dbReference type="PANTHER" id="PTHR30346">
    <property type="entry name" value="TRANSCRIPTIONAL DUAL REGULATOR HCAR-RELATED"/>
    <property type="match status" value="1"/>
</dbReference>
<gene>
    <name evidence="6" type="ORF">SAMN05421504_10473</name>
</gene>
<dbReference type="InterPro" id="IPR036390">
    <property type="entry name" value="WH_DNA-bd_sf"/>
</dbReference>
<evidence type="ECO:0000256" key="2">
    <source>
        <dbReference type="ARBA" id="ARBA00023015"/>
    </source>
</evidence>
<proteinExistence type="inferred from homology"/>
<dbReference type="InterPro" id="IPR000847">
    <property type="entry name" value="LysR_HTH_N"/>
</dbReference>
<reference evidence="6 7" key="1">
    <citation type="submission" date="2016-10" db="EMBL/GenBank/DDBJ databases">
        <authorList>
            <person name="de Groot N.N."/>
        </authorList>
    </citation>
    <scope>NUCLEOTIDE SEQUENCE [LARGE SCALE GENOMIC DNA]</scope>
    <source>
        <strain evidence="6 7">CPCC 202699</strain>
    </source>
</reference>
<dbReference type="Pfam" id="PF03466">
    <property type="entry name" value="LysR_substrate"/>
    <property type="match status" value="1"/>
</dbReference>
<dbReference type="PROSITE" id="PS50931">
    <property type="entry name" value="HTH_LYSR"/>
    <property type="match status" value="1"/>
</dbReference>
<dbReference type="RefSeq" id="WP_091290600.1">
    <property type="nucleotide sequence ID" value="NZ_FNON01000004.1"/>
</dbReference>
<keyword evidence="3 6" id="KW-0238">DNA-binding</keyword>
<keyword evidence="7" id="KW-1185">Reference proteome</keyword>
<keyword evidence="4" id="KW-0804">Transcription</keyword>
<accession>A0A1H3G0M2</accession>
<evidence type="ECO:0000313" key="6">
    <source>
        <dbReference type="EMBL" id="SDX96776.1"/>
    </source>
</evidence>